<keyword evidence="1" id="KW-0472">Membrane</keyword>
<keyword evidence="1" id="KW-1133">Transmembrane helix</keyword>
<evidence type="ECO:0000313" key="3">
    <source>
        <dbReference type="Proteomes" id="UP000094056"/>
    </source>
</evidence>
<evidence type="ECO:0000256" key="1">
    <source>
        <dbReference type="SAM" id="Phobius"/>
    </source>
</evidence>
<dbReference type="Proteomes" id="UP000094056">
    <property type="component" value="Unassembled WGS sequence"/>
</dbReference>
<gene>
    <name evidence="2" type="ORF">SCARUB_00599</name>
</gene>
<protein>
    <submittedName>
        <fullName evidence="2">Uncharacterized protein</fullName>
    </submittedName>
</protein>
<dbReference type="AlphaFoldDB" id="A0A1E3XF23"/>
<comment type="caution">
    <text evidence="2">The sequence shown here is derived from an EMBL/GenBank/DDBJ whole genome shotgun (WGS) entry which is preliminary data.</text>
</comment>
<evidence type="ECO:0000313" key="2">
    <source>
        <dbReference type="EMBL" id="ODS34225.1"/>
    </source>
</evidence>
<dbReference type="EMBL" id="MAYW01000010">
    <property type="protein sequence ID" value="ODS34225.1"/>
    <property type="molecule type" value="Genomic_DNA"/>
</dbReference>
<dbReference type="SUPFAM" id="SSF103473">
    <property type="entry name" value="MFS general substrate transporter"/>
    <property type="match status" value="1"/>
</dbReference>
<proteinExistence type="predicted"/>
<reference evidence="2 3" key="1">
    <citation type="submission" date="2016-07" db="EMBL/GenBank/DDBJ databases">
        <title>Draft genome of Scalindua rubra, obtained from a brine-seawater interface in the Red Sea, sheds light on salt adaptation in anammox bacteria.</title>
        <authorList>
            <person name="Speth D.R."/>
            <person name="Lagkouvardos I."/>
            <person name="Wang Y."/>
            <person name="Qian P.-Y."/>
            <person name="Dutilh B.E."/>
            <person name="Jetten M.S."/>
        </authorList>
    </citation>
    <scope>NUCLEOTIDE SEQUENCE [LARGE SCALE GENOMIC DNA]</scope>
    <source>
        <strain evidence="2">BSI-1</strain>
    </source>
</reference>
<name>A0A1E3XF23_9BACT</name>
<sequence length="151" mass="16840">MSNTSKRISEGMTYGEVVSDRMTFGEVLSAHPRVRGIFEAYGVYETGTRNLSWKKETLGSIAISLKSTPERFLNQIASCIKAPVFPLGNVFVLFMATMAFGLSFGLWVLMGPLSAIIKTEFNLSYTQNSIINSYFYISHKNYNKTLSGCCM</sequence>
<organism evidence="2 3">
    <name type="scientific">Candidatus Scalindua rubra</name>
    <dbReference type="NCBI Taxonomy" id="1872076"/>
    <lineage>
        <taxon>Bacteria</taxon>
        <taxon>Pseudomonadati</taxon>
        <taxon>Planctomycetota</taxon>
        <taxon>Candidatus Brocadiia</taxon>
        <taxon>Candidatus Brocadiales</taxon>
        <taxon>Candidatus Scalinduaceae</taxon>
        <taxon>Candidatus Scalindua</taxon>
    </lineage>
</organism>
<dbReference type="InterPro" id="IPR036259">
    <property type="entry name" value="MFS_trans_sf"/>
</dbReference>
<feature type="transmembrane region" description="Helical" evidence="1">
    <location>
        <begin position="90"/>
        <end position="109"/>
    </location>
</feature>
<accession>A0A1E3XF23</accession>
<keyword evidence="1" id="KW-0812">Transmembrane</keyword>